<evidence type="ECO:0000256" key="2">
    <source>
        <dbReference type="ARBA" id="ARBA00022553"/>
    </source>
</evidence>
<reference evidence="7" key="2">
    <citation type="journal article" date="2021" name="PeerJ">
        <title>Extensive microbial diversity within the chicken gut microbiome revealed by metagenomics and culture.</title>
        <authorList>
            <person name="Gilroy R."/>
            <person name="Ravi A."/>
            <person name="Getino M."/>
            <person name="Pursley I."/>
            <person name="Horton D.L."/>
            <person name="Alikhan N.F."/>
            <person name="Baker D."/>
            <person name="Gharbi K."/>
            <person name="Hall N."/>
            <person name="Watson M."/>
            <person name="Adriaenssens E.M."/>
            <person name="Foster-Nyarko E."/>
            <person name="Jarju S."/>
            <person name="Secka A."/>
            <person name="Antonio M."/>
            <person name="Oren A."/>
            <person name="Chaudhuri R.R."/>
            <person name="La Ragione R."/>
            <person name="Hildebrand F."/>
            <person name="Pallen M.J."/>
        </authorList>
    </citation>
    <scope>NUCLEOTIDE SEQUENCE</scope>
    <source>
        <strain evidence="7">CHK189-12415</strain>
    </source>
</reference>
<reference evidence="7" key="1">
    <citation type="submission" date="2020-10" db="EMBL/GenBank/DDBJ databases">
        <authorList>
            <person name="Gilroy R."/>
        </authorList>
    </citation>
    <scope>NUCLEOTIDE SEQUENCE</scope>
    <source>
        <strain evidence="7">CHK189-12415</strain>
    </source>
</reference>
<dbReference type="SMART" id="SM00304">
    <property type="entry name" value="HAMP"/>
    <property type="match status" value="1"/>
</dbReference>
<dbReference type="PROSITE" id="PS50885">
    <property type="entry name" value="HAMP"/>
    <property type="match status" value="1"/>
</dbReference>
<dbReference type="InterPro" id="IPR003660">
    <property type="entry name" value="HAMP_dom"/>
</dbReference>
<feature type="domain" description="HAMP" evidence="6">
    <location>
        <begin position="301"/>
        <end position="354"/>
    </location>
</feature>
<evidence type="ECO:0000256" key="4">
    <source>
        <dbReference type="ARBA" id="ARBA00022777"/>
    </source>
</evidence>
<evidence type="ECO:0000313" key="8">
    <source>
        <dbReference type="Proteomes" id="UP000824241"/>
    </source>
</evidence>
<comment type="caution">
    <text evidence="7">The sequence shown here is derived from an EMBL/GenBank/DDBJ whole genome shotgun (WGS) entry which is preliminary data.</text>
</comment>
<dbReference type="GO" id="GO:0000155">
    <property type="term" value="F:phosphorelay sensor kinase activity"/>
    <property type="evidence" value="ECO:0007669"/>
    <property type="project" value="InterPro"/>
</dbReference>
<dbReference type="PANTHER" id="PTHR34220">
    <property type="entry name" value="SENSOR HISTIDINE KINASE YPDA"/>
    <property type="match status" value="1"/>
</dbReference>
<dbReference type="SUPFAM" id="SSF55874">
    <property type="entry name" value="ATPase domain of HSP90 chaperone/DNA topoisomerase II/histidine kinase"/>
    <property type="match status" value="1"/>
</dbReference>
<keyword evidence="5" id="KW-0812">Transmembrane</keyword>
<dbReference type="PANTHER" id="PTHR34220:SF7">
    <property type="entry name" value="SENSOR HISTIDINE KINASE YPDA"/>
    <property type="match status" value="1"/>
</dbReference>
<proteinExistence type="predicted"/>
<dbReference type="InterPro" id="IPR036890">
    <property type="entry name" value="HATPase_C_sf"/>
</dbReference>
<dbReference type="AlphaFoldDB" id="A0A9D1DWG5"/>
<keyword evidence="3" id="KW-0808">Transferase</keyword>
<dbReference type="InterPro" id="IPR003594">
    <property type="entry name" value="HATPase_dom"/>
</dbReference>
<dbReference type="Pfam" id="PF00672">
    <property type="entry name" value="HAMP"/>
    <property type="match status" value="1"/>
</dbReference>
<dbReference type="InterPro" id="IPR050640">
    <property type="entry name" value="Bact_2-comp_sensor_kinase"/>
</dbReference>
<dbReference type="Gene3D" id="3.30.565.10">
    <property type="entry name" value="Histidine kinase-like ATPase, C-terminal domain"/>
    <property type="match status" value="1"/>
</dbReference>
<evidence type="ECO:0000256" key="1">
    <source>
        <dbReference type="ARBA" id="ARBA00004370"/>
    </source>
</evidence>
<dbReference type="GO" id="GO:0016020">
    <property type="term" value="C:membrane"/>
    <property type="evidence" value="ECO:0007669"/>
    <property type="project" value="UniProtKB-SubCell"/>
</dbReference>
<comment type="subcellular location">
    <subcellularLocation>
        <location evidence="1">Membrane</location>
    </subcellularLocation>
</comment>
<sequence length="576" mass="65997">MPSFKKRFQDCAGRLTTRITVVFGLLLGILISLFISSIVQIQKETEQTVRDAIANTLNIYEADYEAQLDTAQLMMSEIYGQMDNLRNLGADDQRASYFARYELTTDMEEKVTVNSPIDCIAVYYDGGLLRQYSNRVSNTEQIRLWDYLRENETFFTRYMSSSRENWRLAKIEEDYYLLSIYRTSGCTILTLLRVDTIFGTLLYYEDSQGRYALVSAEGNLVLHSPGEAASGLFPFIQTNEGKYEADYLIVTRTLPGSSLRLIFYEQRDRLLSGLSALQVTIYVILAVAILGVVSILFFTRSQVLRPLADMLAGVGEVEKGNLRHQIPTEGRPQEFQTLAEEFNKMSGEVLALRIDQYEQKLRLTESKLRYLQMQIRPHFYLNALTTIHSMSLQDRGEDIRQYIDMLSVHIRYMLYGDMAMTTVGKELEHVQNFVQMKELCFPGCVFYMDDVASPELLDTPMPKLMLLTIVENSFKYALKLYEMMNLLIKVDRWEENGQTFVRLIVEDDGDGYPEEMLRGFEQFTGSSGGVGIQNVRDTFRLRYGQPGLVRIEKAVPHGARTVLLIPTDEKRNGNGG</sequence>
<evidence type="ECO:0000256" key="3">
    <source>
        <dbReference type="ARBA" id="ARBA00022679"/>
    </source>
</evidence>
<name>A0A9D1DWG5_9FIRM</name>
<keyword evidence="5" id="KW-0472">Membrane</keyword>
<protein>
    <submittedName>
        <fullName evidence="7">Histidine kinase</fullName>
    </submittedName>
</protein>
<evidence type="ECO:0000259" key="6">
    <source>
        <dbReference type="PROSITE" id="PS50885"/>
    </source>
</evidence>
<evidence type="ECO:0000313" key="7">
    <source>
        <dbReference type="EMBL" id="HIR60253.1"/>
    </source>
</evidence>
<dbReference type="Gene3D" id="6.10.340.10">
    <property type="match status" value="1"/>
</dbReference>
<dbReference type="EMBL" id="DVHA01000050">
    <property type="protein sequence ID" value="HIR60253.1"/>
    <property type="molecule type" value="Genomic_DNA"/>
</dbReference>
<dbReference type="InterPro" id="IPR010559">
    <property type="entry name" value="Sig_transdc_His_kin_internal"/>
</dbReference>
<keyword evidence="4 7" id="KW-0418">Kinase</keyword>
<dbReference type="CDD" id="cd06225">
    <property type="entry name" value="HAMP"/>
    <property type="match status" value="1"/>
</dbReference>
<feature type="transmembrane region" description="Helical" evidence="5">
    <location>
        <begin position="279"/>
        <end position="298"/>
    </location>
</feature>
<dbReference type="SUPFAM" id="SSF158472">
    <property type="entry name" value="HAMP domain-like"/>
    <property type="match status" value="1"/>
</dbReference>
<keyword evidence="2" id="KW-0597">Phosphoprotein</keyword>
<evidence type="ECO:0000256" key="5">
    <source>
        <dbReference type="SAM" id="Phobius"/>
    </source>
</evidence>
<organism evidence="7 8">
    <name type="scientific">Candidatus Faecivivens stercoravium</name>
    <dbReference type="NCBI Taxonomy" id="2840803"/>
    <lineage>
        <taxon>Bacteria</taxon>
        <taxon>Bacillati</taxon>
        <taxon>Bacillota</taxon>
        <taxon>Clostridia</taxon>
        <taxon>Eubacteriales</taxon>
        <taxon>Oscillospiraceae</taxon>
        <taxon>Oscillospiraceae incertae sedis</taxon>
        <taxon>Candidatus Faecivivens</taxon>
    </lineage>
</organism>
<keyword evidence="5" id="KW-1133">Transmembrane helix</keyword>
<dbReference type="Pfam" id="PF06580">
    <property type="entry name" value="His_kinase"/>
    <property type="match status" value="1"/>
</dbReference>
<dbReference type="Proteomes" id="UP000824241">
    <property type="component" value="Unassembled WGS sequence"/>
</dbReference>
<feature type="transmembrane region" description="Helical" evidence="5">
    <location>
        <begin position="21"/>
        <end position="41"/>
    </location>
</feature>
<accession>A0A9D1DWG5</accession>
<dbReference type="Pfam" id="PF02518">
    <property type="entry name" value="HATPase_c"/>
    <property type="match status" value="1"/>
</dbReference>
<gene>
    <name evidence="7" type="ORF">IAB37_01580</name>
</gene>